<dbReference type="InterPro" id="IPR006917">
    <property type="entry name" value="SOUL_heme-bd"/>
</dbReference>
<proteinExistence type="inferred from homology"/>
<name>A0ABD3LJQ7_EUCGL</name>
<dbReference type="Pfam" id="PF04832">
    <property type="entry name" value="SOUL"/>
    <property type="match status" value="1"/>
</dbReference>
<dbReference type="InterPro" id="IPR011256">
    <property type="entry name" value="Reg_factor_effector_dom_sf"/>
</dbReference>
<evidence type="ECO:0000313" key="4">
    <source>
        <dbReference type="Proteomes" id="UP001634007"/>
    </source>
</evidence>
<dbReference type="AlphaFoldDB" id="A0ABD3LJQ7"/>
<dbReference type="Gene3D" id="3.20.80.10">
    <property type="entry name" value="Regulatory factor, effector binding domain"/>
    <property type="match status" value="1"/>
</dbReference>
<dbReference type="PANTHER" id="PTHR11220">
    <property type="entry name" value="HEME-BINDING PROTEIN-RELATED"/>
    <property type="match status" value="1"/>
</dbReference>
<dbReference type="SUPFAM" id="SSF55136">
    <property type="entry name" value="Probable bacterial effector-binding domain"/>
    <property type="match status" value="1"/>
</dbReference>
<comment type="similarity">
    <text evidence="1">Belongs to the HEBP family.</text>
</comment>
<dbReference type="PROSITE" id="PS51257">
    <property type="entry name" value="PROKAR_LIPOPROTEIN"/>
    <property type="match status" value="1"/>
</dbReference>
<keyword evidence="4" id="KW-1185">Reference proteome</keyword>
<dbReference type="PANTHER" id="PTHR11220:SF59">
    <property type="entry name" value="HEME-BINDING PROTEIN 2-LIKE"/>
    <property type="match status" value="1"/>
</dbReference>
<feature type="signal peptide" evidence="2">
    <location>
        <begin position="1"/>
        <end position="21"/>
    </location>
</feature>
<comment type="caution">
    <text evidence="3">The sequence shown here is derived from an EMBL/GenBank/DDBJ whole genome shotgun (WGS) entry which is preliminary data.</text>
</comment>
<gene>
    <name evidence="3" type="ORF">ACJRO7_012747</name>
</gene>
<evidence type="ECO:0000313" key="3">
    <source>
        <dbReference type="EMBL" id="KAL3751974.1"/>
    </source>
</evidence>
<accession>A0ABD3LJQ7</accession>
<dbReference type="FunFam" id="3.20.80.10:FF:000002">
    <property type="entry name" value="Heme-binding protein 2"/>
    <property type="match status" value="1"/>
</dbReference>
<keyword evidence="2" id="KW-0732">Signal</keyword>
<evidence type="ECO:0000256" key="1">
    <source>
        <dbReference type="ARBA" id="ARBA00009817"/>
    </source>
</evidence>
<evidence type="ECO:0008006" key="5">
    <source>
        <dbReference type="Google" id="ProtNLM"/>
    </source>
</evidence>
<reference evidence="3 4" key="1">
    <citation type="submission" date="2024-11" db="EMBL/GenBank/DDBJ databases">
        <title>Chromosome-level genome assembly of Eucalyptus globulus Labill. provides insights into its genome evolution.</title>
        <authorList>
            <person name="Li X."/>
        </authorList>
    </citation>
    <scope>NUCLEOTIDE SEQUENCE [LARGE SCALE GENOMIC DNA]</scope>
    <source>
        <strain evidence="3">CL2024</strain>
        <tissue evidence="3">Fresh tender leaves</tissue>
    </source>
</reference>
<dbReference type="Proteomes" id="UP001634007">
    <property type="component" value="Unassembled WGS sequence"/>
</dbReference>
<protein>
    <recommendedName>
        <fullName evidence="5">Heme-binding protein 2-like</fullName>
    </recommendedName>
</protein>
<evidence type="ECO:0000256" key="2">
    <source>
        <dbReference type="SAM" id="SignalP"/>
    </source>
</evidence>
<feature type="chain" id="PRO_5044765507" description="Heme-binding protein 2-like" evidence="2">
    <location>
        <begin position="22"/>
        <end position="219"/>
    </location>
</feature>
<sequence length="219" mass="24034">MRNLAVVIFTVASLLAAGCEGKGVGGYEEAANCKQIECAPYEVVLSHDEFEIRRYENASWVATPPINSTSYADAVNKGFGILFSYIQGNNKQGAKVEMTGPVLVDVFPSTGPFCNSSFVVHFYVPKKYQPDPPLSDQVHPVRMPGSHTYAAVKRFGGFSGDSNFPAQAAALDKSLKAAEGNDTNVLRNHKRVTAWYSVAGYNSPFEIFSRVNEVIFWYD</sequence>
<dbReference type="EMBL" id="JBJKBG010000002">
    <property type="protein sequence ID" value="KAL3751974.1"/>
    <property type="molecule type" value="Genomic_DNA"/>
</dbReference>
<organism evidence="3 4">
    <name type="scientific">Eucalyptus globulus</name>
    <name type="common">Tasmanian blue gum</name>
    <dbReference type="NCBI Taxonomy" id="34317"/>
    <lineage>
        <taxon>Eukaryota</taxon>
        <taxon>Viridiplantae</taxon>
        <taxon>Streptophyta</taxon>
        <taxon>Embryophyta</taxon>
        <taxon>Tracheophyta</taxon>
        <taxon>Spermatophyta</taxon>
        <taxon>Magnoliopsida</taxon>
        <taxon>eudicotyledons</taxon>
        <taxon>Gunneridae</taxon>
        <taxon>Pentapetalae</taxon>
        <taxon>rosids</taxon>
        <taxon>malvids</taxon>
        <taxon>Myrtales</taxon>
        <taxon>Myrtaceae</taxon>
        <taxon>Myrtoideae</taxon>
        <taxon>Eucalypteae</taxon>
        <taxon>Eucalyptus</taxon>
    </lineage>
</organism>